<gene>
    <name evidence="1" type="ORF">LMG29739_01890</name>
</gene>
<proteinExistence type="predicted"/>
<keyword evidence="2" id="KW-1185">Reference proteome</keyword>
<evidence type="ECO:0008006" key="3">
    <source>
        <dbReference type="Google" id="ProtNLM"/>
    </source>
</evidence>
<dbReference type="EMBL" id="CADIKF010000011">
    <property type="protein sequence ID" value="CAB3754098.1"/>
    <property type="molecule type" value="Genomic_DNA"/>
</dbReference>
<dbReference type="Proteomes" id="UP000494329">
    <property type="component" value="Unassembled WGS sequence"/>
</dbReference>
<evidence type="ECO:0000313" key="1">
    <source>
        <dbReference type="EMBL" id="CAB3754098.1"/>
    </source>
</evidence>
<organism evidence="1 2">
    <name type="scientific">Paraburkholderia solisilvae</name>
    <dbReference type="NCBI Taxonomy" id="624376"/>
    <lineage>
        <taxon>Bacteria</taxon>
        <taxon>Pseudomonadati</taxon>
        <taxon>Pseudomonadota</taxon>
        <taxon>Betaproteobacteria</taxon>
        <taxon>Burkholderiales</taxon>
        <taxon>Burkholderiaceae</taxon>
        <taxon>Paraburkholderia</taxon>
    </lineage>
</organism>
<reference evidence="1 2" key="1">
    <citation type="submission" date="2020-04" db="EMBL/GenBank/DDBJ databases">
        <authorList>
            <person name="De Canck E."/>
        </authorList>
    </citation>
    <scope>NUCLEOTIDE SEQUENCE [LARGE SCALE GENOMIC DNA]</scope>
    <source>
        <strain evidence="1 2">LMG 29739</strain>
    </source>
</reference>
<name>A0A6J5DJ08_9BURK</name>
<evidence type="ECO:0000313" key="2">
    <source>
        <dbReference type="Proteomes" id="UP000494329"/>
    </source>
</evidence>
<protein>
    <recommendedName>
        <fullName evidence="3">DUF2917 domain-containing protein</fullName>
    </recommendedName>
</protein>
<sequence>MPRDSLMLPCASRCFDLQTGQSLHEWVARGSVLYLVDGQVDVKLPPVWLAESMFQPHDRLGPGSMLKIETGGWLSVTASGIAIVHLVQPAPAGLRLIAWLASALNKIRFRDAGRRRKDVADVQRF</sequence>
<accession>A0A6J5DJ08</accession>
<dbReference type="RefSeq" id="WP_175110622.1">
    <property type="nucleotide sequence ID" value="NZ_CADIKF010000011.1"/>
</dbReference>
<dbReference type="AlphaFoldDB" id="A0A6J5DJ08"/>